<name>A0A936YN35_9HYPH</name>
<dbReference type="PANTHER" id="PTHR42831:SF1">
    <property type="entry name" value="FE-S PROTEIN MATURATION AUXILIARY FACTOR YITW"/>
    <property type="match status" value="1"/>
</dbReference>
<accession>A0A936YN35</accession>
<gene>
    <name evidence="2" type="ORF">JJB09_16225</name>
</gene>
<evidence type="ECO:0000313" key="3">
    <source>
        <dbReference type="Proteomes" id="UP000633219"/>
    </source>
</evidence>
<dbReference type="Proteomes" id="UP000633219">
    <property type="component" value="Unassembled WGS sequence"/>
</dbReference>
<proteinExistence type="predicted"/>
<evidence type="ECO:0000313" key="2">
    <source>
        <dbReference type="EMBL" id="MBL0373574.1"/>
    </source>
</evidence>
<organism evidence="2 3">
    <name type="scientific">Rhizobium setariae</name>
    <dbReference type="NCBI Taxonomy" id="2801340"/>
    <lineage>
        <taxon>Bacteria</taxon>
        <taxon>Pseudomonadati</taxon>
        <taxon>Pseudomonadota</taxon>
        <taxon>Alphaproteobacteria</taxon>
        <taxon>Hyphomicrobiales</taxon>
        <taxon>Rhizobiaceae</taxon>
        <taxon>Rhizobium/Agrobacterium group</taxon>
        <taxon>Rhizobium</taxon>
    </lineage>
</organism>
<dbReference type="RefSeq" id="WP_201660363.1">
    <property type="nucleotide sequence ID" value="NZ_JAEQNC010000008.1"/>
</dbReference>
<reference evidence="2" key="1">
    <citation type="submission" date="2021-01" db="EMBL/GenBank/DDBJ databases">
        <title>Rhizobium sp. strain KVB221 16S ribosomal RNA gene Genome sequencing and assembly.</title>
        <authorList>
            <person name="Kang M."/>
        </authorList>
    </citation>
    <scope>NUCLEOTIDE SEQUENCE</scope>
    <source>
        <strain evidence="2">KVB221</strain>
    </source>
</reference>
<keyword evidence="3" id="KW-1185">Reference proteome</keyword>
<dbReference type="Gene3D" id="3.30.300.130">
    <property type="entry name" value="Fe-S cluster assembly (FSCA)"/>
    <property type="match status" value="1"/>
</dbReference>
<dbReference type="InterPro" id="IPR052339">
    <property type="entry name" value="Fe-S_Maturation_MIP18"/>
</dbReference>
<dbReference type="EMBL" id="JAEQNC010000008">
    <property type="protein sequence ID" value="MBL0373574.1"/>
    <property type="molecule type" value="Genomic_DNA"/>
</dbReference>
<dbReference type="Pfam" id="PF01883">
    <property type="entry name" value="FeS_assembly_P"/>
    <property type="match status" value="1"/>
</dbReference>
<protein>
    <submittedName>
        <fullName evidence="2">Metal-sulfur cluster assembly factor</fullName>
    </submittedName>
</protein>
<feature type="domain" description="MIP18 family-like" evidence="1">
    <location>
        <begin position="11"/>
        <end position="81"/>
    </location>
</feature>
<dbReference type="InterPro" id="IPR034904">
    <property type="entry name" value="FSCA_dom_sf"/>
</dbReference>
<dbReference type="AlphaFoldDB" id="A0A936YN35"/>
<dbReference type="InterPro" id="IPR002744">
    <property type="entry name" value="MIP18-like"/>
</dbReference>
<comment type="caution">
    <text evidence="2">The sequence shown here is derived from an EMBL/GenBank/DDBJ whole genome shotgun (WGS) entry which is preliminary data.</text>
</comment>
<dbReference type="PANTHER" id="PTHR42831">
    <property type="entry name" value="FE-S PROTEIN MATURATION AUXILIARY FACTOR YITW"/>
    <property type="match status" value="1"/>
</dbReference>
<evidence type="ECO:0000259" key="1">
    <source>
        <dbReference type="Pfam" id="PF01883"/>
    </source>
</evidence>
<dbReference type="SUPFAM" id="SSF117916">
    <property type="entry name" value="Fe-S cluster assembly (FSCA) domain-like"/>
    <property type="match status" value="1"/>
</dbReference>
<sequence>MPDDAGRLTKSIREVLQDVIDPEIGGSVVDIGLIYAVEKRGEALHVLMTTTTRGCPAAQFLVDAVKQRILDAGLADRVEVELTYDPPWSPDMMRK</sequence>